<evidence type="ECO:0000256" key="2">
    <source>
        <dbReference type="SAM" id="MobiDB-lite"/>
    </source>
</evidence>
<gene>
    <name evidence="5 7" type="ORF">BDZ99DRAFT_559599</name>
</gene>
<dbReference type="PANTHER" id="PTHR10039:SF16">
    <property type="entry name" value="GPI INOSITOL-DEACYLASE"/>
    <property type="match status" value="1"/>
</dbReference>
<feature type="domain" description="GPI inositol-deacylase winged helix" evidence="3">
    <location>
        <begin position="162"/>
        <end position="222"/>
    </location>
</feature>
<dbReference type="Pfam" id="PF24883">
    <property type="entry name" value="NPHP3_N"/>
    <property type="match status" value="1"/>
</dbReference>
<dbReference type="InterPro" id="IPR056884">
    <property type="entry name" value="NPHP3-like_N"/>
</dbReference>
<reference evidence="5 7" key="1">
    <citation type="journal article" date="2020" name="Stud. Mycol.">
        <title>101 Dothideomycetes genomes: a test case for predicting lifestyles and emergence of pathogens.</title>
        <authorList>
            <person name="Haridas S."/>
            <person name="Albert R."/>
            <person name="Binder M."/>
            <person name="Bloem J."/>
            <person name="Labutti K."/>
            <person name="Salamov A."/>
            <person name="Andreopoulos B."/>
            <person name="Baker S."/>
            <person name="Barry K."/>
            <person name="Bills G."/>
            <person name="Bluhm B."/>
            <person name="Cannon C."/>
            <person name="Castanera R."/>
            <person name="Culley D."/>
            <person name="Daum C."/>
            <person name="Ezra D."/>
            <person name="Gonzalez J."/>
            <person name="Henrissat B."/>
            <person name="Kuo A."/>
            <person name="Liang C."/>
            <person name="Lipzen A."/>
            <person name="Lutzoni F."/>
            <person name="Magnuson J."/>
            <person name="Mondo S."/>
            <person name="Nolan M."/>
            <person name="Ohm R."/>
            <person name="Pangilinan J."/>
            <person name="Park H.-J."/>
            <person name="Ramirez L."/>
            <person name="Alfaro M."/>
            <person name="Sun H."/>
            <person name="Tritt A."/>
            <person name="Yoshinaga Y."/>
            <person name="Zwiers L.-H."/>
            <person name="Turgeon B."/>
            <person name="Goodwin S."/>
            <person name="Spatafora J."/>
            <person name="Crous P."/>
            <person name="Grigoriev I."/>
        </authorList>
    </citation>
    <scope>NUCLEOTIDE SEQUENCE</scope>
    <source>
        <strain evidence="5 7">CBS 304.34</strain>
    </source>
</reference>
<organism evidence="5">
    <name type="scientific">Mytilinidion resinicola</name>
    <dbReference type="NCBI Taxonomy" id="574789"/>
    <lineage>
        <taxon>Eukaryota</taxon>
        <taxon>Fungi</taxon>
        <taxon>Dikarya</taxon>
        <taxon>Ascomycota</taxon>
        <taxon>Pezizomycotina</taxon>
        <taxon>Dothideomycetes</taxon>
        <taxon>Pleosporomycetidae</taxon>
        <taxon>Mytilinidiales</taxon>
        <taxon>Mytilinidiaceae</taxon>
        <taxon>Mytilinidion</taxon>
    </lineage>
</organism>
<sequence length="299" mass="34458">MIQKFPQSYIILDALDECGDRTVLIDILEGITEWRLKKLHVLVTSRNEPGIEISLESIANEQNTICLDTKLVDRDIEKYVRQRLSNDRVLRKWQRDPVLRHEIEVRLMKGAHGMFRWAACQLDALGQCCNRVQLRKSLATLPPTLDETYNRILCGIDDIDSEYAVRILRWLTFSSRPLTLDEIAEVIAIDSERDPAFDSEEVFKDPLDVLRICSSLVTITTTEEPDEESDDEESDEESDDDLTSNELRKLTGQIVALAHYSVKEYLVSERCRQSRAARYSMQHTPCNEFIAKCCLAYLL</sequence>
<evidence type="ECO:0000313" key="5">
    <source>
        <dbReference type="EMBL" id="KAF2811529.1"/>
    </source>
</evidence>
<feature type="region of interest" description="Disordered" evidence="2">
    <location>
        <begin position="221"/>
        <end position="243"/>
    </location>
</feature>
<dbReference type="EMBL" id="MU003698">
    <property type="protein sequence ID" value="KAF2811529.1"/>
    <property type="molecule type" value="Genomic_DNA"/>
</dbReference>
<dbReference type="RefSeq" id="XP_033578493.1">
    <property type="nucleotide sequence ID" value="XM_033727265.1"/>
</dbReference>
<accession>A0A6A6YSN6</accession>
<protein>
    <recommendedName>
        <fullName evidence="8">NACHT domain-containing protein</fullName>
    </recommendedName>
</protein>
<evidence type="ECO:0000259" key="3">
    <source>
        <dbReference type="Pfam" id="PF22939"/>
    </source>
</evidence>
<reference evidence="7" key="2">
    <citation type="submission" date="2020-04" db="EMBL/GenBank/DDBJ databases">
        <authorList>
            <consortium name="NCBI Genome Project"/>
        </authorList>
    </citation>
    <scope>NUCLEOTIDE SEQUENCE</scope>
    <source>
        <strain evidence="7">CBS 304.34</strain>
    </source>
</reference>
<dbReference type="OrthoDB" id="1577640at2759"/>
<keyword evidence="1" id="KW-0677">Repeat</keyword>
<dbReference type="InterPro" id="IPR054471">
    <property type="entry name" value="GPIID_WHD"/>
</dbReference>
<name>A0A6A6YSN6_9PEZI</name>
<dbReference type="AlphaFoldDB" id="A0A6A6YSN6"/>
<feature type="domain" description="Nephrocystin 3-like N-terminal" evidence="4">
    <location>
        <begin position="6"/>
        <end position="46"/>
    </location>
</feature>
<evidence type="ECO:0000256" key="1">
    <source>
        <dbReference type="ARBA" id="ARBA00022737"/>
    </source>
</evidence>
<dbReference type="GeneID" id="54468158"/>
<reference evidence="7" key="3">
    <citation type="submission" date="2025-04" db="UniProtKB">
        <authorList>
            <consortium name="RefSeq"/>
        </authorList>
    </citation>
    <scope>IDENTIFICATION</scope>
    <source>
        <strain evidence="7">CBS 304.34</strain>
    </source>
</reference>
<feature type="compositionally biased region" description="Acidic residues" evidence="2">
    <location>
        <begin position="223"/>
        <end position="243"/>
    </location>
</feature>
<evidence type="ECO:0008006" key="8">
    <source>
        <dbReference type="Google" id="ProtNLM"/>
    </source>
</evidence>
<evidence type="ECO:0000259" key="4">
    <source>
        <dbReference type="Pfam" id="PF24883"/>
    </source>
</evidence>
<dbReference type="Proteomes" id="UP000504636">
    <property type="component" value="Unplaced"/>
</dbReference>
<proteinExistence type="predicted"/>
<keyword evidence="6" id="KW-1185">Reference proteome</keyword>
<evidence type="ECO:0000313" key="7">
    <source>
        <dbReference type="RefSeq" id="XP_033578493.1"/>
    </source>
</evidence>
<evidence type="ECO:0000313" key="6">
    <source>
        <dbReference type="Proteomes" id="UP000504636"/>
    </source>
</evidence>
<dbReference type="PANTHER" id="PTHR10039">
    <property type="entry name" value="AMELOGENIN"/>
    <property type="match status" value="1"/>
</dbReference>
<dbReference type="Pfam" id="PF22939">
    <property type="entry name" value="WHD_GPIID"/>
    <property type="match status" value="1"/>
</dbReference>